<keyword evidence="1" id="KW-1133">Transmembrane helix</keyword>
<keyword evidence="1" id="KW-0812">Transmembrane</keyword>
<evidence type="ECO:0000313" key="3">
    <source>
        <dbReference type="Proteomes" id="UP000070096"/>
    </source>
</evidence>
<accession>A0A139N7G1</accession>
<protein>
    <submittedName>
        <fullName evidence="2">Uncharacterized protein</fullName>
    </submittedName>
</protein>
<proteinExistence type="predicted"/>
<dbReference type="Proteomes" id="UP000070096">
    <property type="component" value="Unassembled WGS sequence"/>
</dbReference>
<dbReference type="EMBL" id="LQRC01000144">
    <property type="protein sequence ID" value="KXT71842.1"/>
    <property type="molecule type" value="Genomic_DNA"/>
</dbReference>
<organism evidence="2 3">
    <name type="scientific">Streptococcus gordonii</name>
    <dbReference type="NCBI Taxonomy" id="1302"/>
    <lineage>
        <taxon>Bacteria</taxon>
        <taxon>Bacillati</taxon>
        <taxon>Bacillota</taxon>
        <taxon>Bacilli</taxon>
        <taxon>Lactobacillales</taxon>
        <taxon>Streptococcaceae</taxon>
        <taxon>Streptococcus</taxon>
    </lineage>
</organism>
<gene>
    <name evidence="2" type="ORF">SGODD07_00973</name>
</gene>
<sequence length="78" mass="9415">MNGRFIDFTVLAKHIFTSFLENYKVKIIWSKIVKLYNLIISVFSIFARIKSQNQYLFFKLFGFVKQISLKNHKILNFY</sequence>
<keyword evidence="1" id="KW-0472">Membrane</keyword>
<evidence type="ECO:0000313" key="2">
    <source>
        <dbReference type="EMBL" id="KXT71842.1"/>
    </source>
</evidence>
<dbReference type="AlphaFoldDB" id="A0A139N7G1"/>
<reference evidence="2 3" key="1">
    <citation type="submission" date="2016-01" db="EMBL/GenBank/DDBJ databases">
        <title>Highly variable Streptococcus oralis are common among viridans streptococci isolated from primates.</title>
        <authorList>
            <person name="Denapaite D."/>
            <person name="Rieger M."/>
            <person name="Koendgen S."/>
            <person name="Brueckner R."/>
            <person name="Ochigava I."/>
            <person name="Kappeler P."/>
            <person name="Maetz-Rensing K."/>
            <person name="Leendertz F."/>
            <person name="Hakenbeck R."/>
        </authorList>
    </citation>
    <scope>NUCLEOTIDE SEQUENCE [LARGE SCALE GENOMIC DNA]</scope>
    <source>
        <strain evidence="2 3">DD07</strain>
    </source>
</reference>
<comment type="caution">
    <text evidence="2">The sequence shown here is derived from an EMBL/GenBank/DDBJ whole genome shotgun (WGS) entry which is preliminary data.</text>
</comment>
<name>A0A139N7G1_STRGN</name>
<evidence type="ECO:0000256" key="1">
    <source>
        <dbReference type="SAM" id="Phobius"/>
    </source>
</evidence>
<feature type="transmembrane region" description="Helical" evidence="1">
    <location>
        <begin position="27"/>
        <end position="49"/>
    </location>
</feature>